<sequence length="285" mass="31108">MDVSSQCANWVSDDVNCLHYSRQGTSTLGDSSVAELGNALSEVLHIQDIQDLVSSYIPSLDEHGLRNQGKDKMCGKLKTHQDKSLIATSLKSLSKCATFPCPTNNYTASMDGKDEIRGAAFYGQSSMESVNTACRPCTRSRSLPTPVKLVSAMKGGRENTGTSLKKLTVTWAPDVYDPPVTSVSHSVKSHNQQRLKNNKKNGKHKQKAKSSRGSSTYRKQHRKNVGSSDMRSRLAVTSDRLFVGGFSQSAVELVDFAVTSQDSKCWSSFLRTSLPKVHISVAEAT</sequence>
<evidence type="ECO:0000313" key="3">
    <source>
        <dbReference type="Proteomes" id="UP000655225"/>
    </source>
</evidence>
<dbReference type="EMBL" id="JABCRI010000007">
    <property type="protein sequence ID" value="KAF8402855.1"/>
    <property type="molecule type" value="Genomic_DNA"/>
</dbReference>
<dbReference type="OMA" id="DIKHAMV"/>
<reference evidence="2 3" key="1">
    <citation type="submission" date="2020-04" db="EMBL/GenBank/DDBJ databases">
        <title>Plant Genome Project.</title>
        <authorList>
            <person name="Zhang R.-G."/>
        </authorList>
    </citation>
    <scope>NUCLEOTIDE SEQUENCE [LARGE SCALE GENOMIC DNA]</scope>
    <source>
        <strain evidence="2">YNK0</strain>
        <tissue evidence="2">Leaf</tissue>
    </source>
</reference>
<gene>
    <name evidence="2" type="ORF">HHK36_010946</name>
</gene>
<organism evidence="2 3">
    <name type="scientific">Tetracentron sinense</name>
    <name type="common">Spur-leaf</name>
    <dbReference type="NCBI Taxonomy" id="13715"/>
    <lineage>
        <taxon>Eukaryota</taxon>
        <taxon>Viridiplantae</taxon>
        <taxon>Streptophyta</taxon>
        <taxon>Embryophyta</taxon>
        <taxon>Tracheophyta</taxon>
        <taxon>Spermatophyta</taxon>
        <taxon>Magnoliopsida</taxon>
        <taxon>Trochodendrales</taxon>
        <taxon>Trochodendraceae</taxon>
        <taxon>Tetracentron</taxon>
    </lineage>
</organism>
<dbReference type="PANTHER" id="PTHR34952:SF2">
    <property type="entry name" value="OS05G0113500 PROTEIN"/>
    <property type="match status" value="1"/>
</dbReference>
<proteinExistence type="predicted"/>
<accession>A0A834ZBF4</accession>
<feature type="compositionally biased region" description="Basic residues" evidence="1">
    <location>
        <begin position="187"/>
        <end position="210"/>
    </location>
</feature>
<name>A0A834ZBF4_TETSI</name>
<evidence type="ECO:0000256" key="1">
    <source>
        <dbReference type="SAM" id="MobiDB-lite"/>
    </source>
</evidence>
<dbReference type="PANTHER" id="PTHR34952">
    <property type="entry name" value="OS05G0113500 PROTEIN"/>
    <property type="match status" value="1"/>
</dbReference>
<dbReference type="OrthoDB" id="2016966at2759"/>
<dbReference type="Proteomes" id="UP000655225">
    <property type="component" value="Unassembled WGS sequence"/>
</dbReference>
<feature type="region of interest" description="Disordered" evidence="1">
    <location>
        <begin position="181"/>
        <end position="231"/>
    </location>
</feature>
<comment type="caution">
    <text evidence="2">The sequence shown here is derived from an EMBL/GenBank/DDBJ whole genome shotgun (WGS) entry which is preliminary data.</text>
</comment>
<protein>
    <submittedName>
        <fullName evidence="2">Uncharacterized protein</fullName>
    </submittedName>
</protein>
<dbReference type="AlphaFoldDB" id="A0A834ZBF4"/>
<keyword evidence="3" id="KW-1185">Reference proteome</keyword>
<evidence type="ECO:0000313" key="2">
    <source>
        <dbReference type="EMBL" id="KAF8402855.1"/>
    </source>
</evidence>